<dbReference type="AlphaFoldDB" id="A0A2T1DGY6"/>
<gene>
    <name evidence="1" type="ORF">C7B65_10600</name>
</gene>
<accession>A0A2T1DGY6</accession>
<keyword evidence="2" id="KW-1185">Reference proteome</keyword>
<dbReference type="RefSeq" id="WP_073071626.1">
    <property type="nucleotide sequence ID" value="NZ_MPPI01000012.1"/>
</dbReference>
<protein>
    <submittedName>
        <fullName evidence="1">Uncharacterized protein</fullName>
    </submittedName>
</protein>
<reference evidence="1 2" key="2">
    <citation type="submission" date="2018-03" db="EMBL/GenBank/DDBJ databases">
        <title>The ancient ancestry and fast evolution of plastids.</title>
        <authorList>
            <person name="Moore K.R."/>
            <person name="Magnabosco C."/>
            <person name="Momper L."/>
            <person name="Gold D.A."/>
            <person name="Bosak T."/>
            <person name="Fournier G.P."/>
        </authorList>
    </citation>
    <scope>NUCLEOTIDE SEQUENCE [LARGE SCALE GENOMIC DNA]</scope>
    <source>
        <strain evidence="1 2">ULC007</strain>
    </source>
</reference>
<dbReference type="EMBL" id="PVWG01000009">
    <property type="protein sequence ID" value="PSB19733.1"/>
    <property type="molecule type" value="Genomic_DNA"/>
</dbReference>
<proteinExistence type="predicted"/>
<dbReference type="OrthoDB" id="443082at2"/>
<dbReference type="STRING" id="1920490.GCA_001895925_00111"/>
<comment type="caution">
    <text evidence="1">The sequence shown here is derived from an EMBL/GenBank/DDBJ whole genome shotgun (WGS) entry which is preliminary data.</text>
</comment>
<sequence length="188" mass="21465">MHSSFAAVEEQTIALVFQLHNEPIAASKCISDLQTKIKQNTLSVVATCQSQAELDFIFPEITRIHHQDLQVLEVWQTQIDVIQALSPSELQQLPDLSLEEFDAIEPEILQIPPEVALYETLRSQTDFRGLRDQLRFMIKPESRQEYEVEIGHLAPKAGYPALVPSNWQEASDLTVANLYWYFKNLKSA</sequence>
<organism evidence="1 2">
    <name type="scientific">Phormidesmis priestleyi ULC007</name>
    <dbReference type="NCBI Taxonomy" id="1920490"/>
    <lineage>
        <taxon>Bacteria</taxon>
        <taxon>Bacillati</taxon>
        <taxon>Cyanobacteriota</taxon>
        <taxon>Cyanophyceae</taxon>
        <taxon>Leptolyngbyales</taxon>
        <taxon>Leptolyngbyaceae</taxon>
        <taxon>Phormidesmis</taxon>
    </lineage>
</organism>
<dbReference type="Proteomes" id="UP000238634">
    <property type="component" value="Unassembled WGS sequence"/>
</dbReference>
<name>A0A2T1DGY6_9CYAN</name>
<reference evidence="1 2" key="1">
    <citation type="submission" date="2018-02" db="EMBL/GenBank/DDBJ databases">
        <authorList>
            <person name="Cohen D.B."/>
            <person name="Kent A.D."/>
        </authorList>
    </citation>
    <scope>NUCLEOTIDE SEQUENCE [LARGE SCALE GENOMIC DNA]</scope>
    <source>
        <strain evidence="1 2">ULC007</strain>
    </source>
</reference>
<evidence type="ECO:0000313" key="1">
    <source>
        <dbReference type="EMBL" id="PSB19733.1"/>
    </source>
</evidence>
<evidence type="ECO:0000313" key="2">
    <source>
        <dbReference type="Proteomes" id="UP000238634"/>
    </source>
</evidence>